<dbReference type="AlphaFoldDB" id="A0A9X1DCA4"/>
<reference evidence="2" key="1">
    <citation type="submission" date="2021-05" db="EMBL/GenBank/DDBJ databases">
        <title>Genome of Sphingobium sp. strain.</title>
        <authorList>
            <person name="Fan R."/>
        </authorList>
    </citation>
    <scope>NUCLEOTIDE SEQUENCE</scope>
    <source>
        <strain evidence="2">H33</strain>
    </source>
</reference>
<evidence type="ECO:0000259" key="1">
    <source>
        <dbReference type="Pfam" id="PF02627"/>
    </source>
</evidence>
<feature type="domain" description="Carboxymuconolactone decarboxylase-like" evidence="1">
    <location>
        <begin position="40"/>
        <end position="110"/>
    </location>
</feature>
<sequence>MSFKTDDPSFEAGKEMRRKLFGEAAVARLEEADDFNEPLEDYVTRACFGETWTRPGLTLRERSLITLAVVAALNRHTPVKRLTKMAITCGATKDDIKETILQTTMYMGIAGGVETWALCAEALKEIDAY</sequence>
<dbReference type="GO" id="GO:0051920">
    <property type="term" value="F:peroxiredoxin activity"/>
    <property type="evidence" value="ECO:0007669"/>
    <property type="project" value="InterPro"/>
</dbReference>
<evidence type="ECO:0000313" key="2">
    <source>
        <dbReference type="EMBL" id="MBT2187313.1"/>
    </source>
</evidence>
<accession>A0A9X1DCA4</accession>
<dbReference type="SUPFAM" id="SSF69118">
    <property type="entry name" value="AhpD-like"/>
    <property type="match status" value="1"/>
</dbReference>
<dbReference type="EMBL" id="JAHGAW010000006">
    <property type="protein sequence ID" value="MBT2187313.1"/>
    <property type="molecule type" value="Genomic_DNA"/>
</dbReference>
<dbReference type="Pfam" id="PF02627">
    <property type="entry name" value="CMD"/>
    <property type="match status" value="1"/>
</dbReference>
<dbReference type="PANTHER" id="PTHR33570:SF2">
    <property type="entry name" value="CARBOXYMUCONOLACTONE DECARBOXYLASE-LIKE DOMAIN-CONTAINING PROTEIN"/>
    <property type="match status" value="1"/>
</dbReference>
<dbReference type="Proteomes" id="UP001138757">
    <property type="component" value="Unassembled WGS sequence"/>
</dbReference>
<keyword evidence="3" id="KW-1185">Reference proteome</keyword>
<dbReference type="Gene3D" id="1.20.1290.10">
    <property type="entry name" value="AhpD-like"/>
    <property type="match status" value="1"/>
</dbReference>
<proteinExistence type="predicted"/>
<dbReference type="InterPro" id="IPR052512">
    <property type="entry name" value="4CMD/NDH-1_regulator"/>
</dbReference>
<comment type="caution">
    <text evidence="2">The sequence shown here is derived from an EMBL/GenBank/DDBJ whole genome shotgun (WGS) entry which is preliminary data.</text>
</comment>
<name>A0A9X1DCA4_9SPHN</name>
<dbReference type="InterPro" id="IPR003779">
    <property type="entry name" value="CMD-like"/>
</dbReference>
<protein>
    <submittedName>
        <fullName evidence="2">Carboxymuconolactone decarboxylase family protein</fullName>
    </submittedName>
</protein>
<organism evidence="2 3">
    <name type="scientific">Sphingobium nicotianae</name>
    <dbReference type="NCBI Taxonomy" id="2782607"/>
    <lineage>
        <taxon>Bacteria</taxon>
        <taxon>Pseudomonadati</taxon>
        <taxon>Pseudomonadota</taxon>
        <taxon>Alphaproteobacteria</taxon>
        <taxon>Sphingomonadales</taxon>
        <taxon>Sphingomonadaceae</taxon>
        <taxon>Sphingobium</taxon>
    </lineage>
</organism>
<dbReference type="InterPro" id="IPR029032">
    <property type="entry name" value="AhpD-like"/>
</dbReference>
<gene>
    <name evidence="2" type="ORF">KK488_10190</name>
</gene>
<dbReference type="PANTHER" id="PTHR33570">
    <property type="entry name" value="4-CARBOXYMUCONOLACTONE DECARBOXYLASE FAMILY PROTEIN"/>
    <property type="match status" value="1"/>
</dbReference>
<dbReference type="RefSeq" id="WP_214623152.1">
    <property type="nucleotide sequence ID" value="NZ_JAHGAW010000006.1"/>
</dbReference>
<evidence type="ECO:0000313" key="3">
    <source>
        <dbReference type="Proteomes" id="UP001138757"/>
    </source>
</evidence>